<reference evidence="3 4" key="1">
    <citation type="journal article" date="2019" name="Int. J. Syst. Evol. Microbiol.">
        <title>The Global Catalogue of Microorganisms (GCM) 10K type strain sequencing project: providing services to taxonomists for standard genome sequencing and annotation.</title>
        <authorList>
            <consortium name="The Broad Institute Genomics Platform"/>
            <consortium name="The Broad Institute Genome Sequencing Center for Infectious Disease"/>
            <person name="Wu L."/>
            <person name="Ma J."/>
        </authorList>
    </citation>
    <scope>NUCLEOTIDE SEQUENCE [LARGE SCALE GENOMIC DNA]</scope>
    <source>
        <strain evidence="3 4">JCM 14902</strain>
    </source>
</reference>
<dbReference type="EMBL" id="BAAAOH010000001">
    <property type="protein sequence ID" value="GAA1985833.1"/>
    <property type="molecule type" value="Genomic_DNA"/>
</dbReference>
<dbReference type="Pfam" id="PF08327">
    <property type="entry name" value="AHSA1"/>
    <property type="match status" value="2"/>
</dbReference>
<feature type="domain" description="Activator of Hsp90 ATPase homologue 1/2-like C-terminal" evidence="2">
    <location>
        <begin position="28"/>
        <end position="143"/>
    </location>
</feature>
<comment type="caution">
    <text evidence="3">The sequence shown here is derived from an EMBL/GenBank/DDBJ whole genome shotgun (WGS) entry which is preliminary data.</text>
</comment>
<evidence type="ECO:0000313" key="3">
    <source>
        <dbReference type="EMBL" id="GAA1985833.1"/>
    </source>
</evidence>
<sequence>MNAEDPFVRALTGDDEEQTVTLVRHYRAPLAAVWSALTTPSRIARWYGTITGPEPRAVGDRFAVDIGGGMVRQAQIAACDAPTALSYTWWSGDHDPGLVQLRLEQVGDAETRLSVQHDRLRPHRTVQYGAGWEKNLVALADVVGAPVGESEGAAVGARRWEMLRERPLQVALSIEAPVARVWAAWSTGEALAGWWWNHWDDVTIDADVRPGGGYRIVAERHGIAVSGEYLVVDPEHRIAFTWIWTDDDGASSDEAVDVTFRERAGVTDVVVRHTGPWDSDAPADSYRQGWEFVLAELSRKVV</sequence>
<dbReference type="Proteomes" id="UP001500326">
    <property type="component" value="Unassembled WGS sequence"/>
</dbReference>
<proteinExistence type="inferred from homology"/>
<gene>
    <name evidence="3" type="ORF">GCM10009777_19800</name>
</gene>
<evidence type="ECO:0000259" key="2">
    <source>
        <dbReference type="Pfam" id="PF08327"/>
    </source>
</evidence>
<dbReference type="Gene3D" id="3.30.530.20">
    <property type="match status" value="2"/>
</dbReference>
<evidence type="ECO:0000313" key="4">
    <source>
        <dbReference type="Proteomes" id="UP001500326"/>
    </source>
</evidence>
<keyword evidence="4" id="KW-1185">Reference proteome</keyword>
<accession>A0ABN2SFI7</accession>
<protein>
    <recommendedName>
        <fullName evidence="2">Activator of Hsp90 ATPase homologue 1/2-like C-terminal domain-containing protein</fullName>
    </recommendedName>
</protein>
<dbReference type="InterPro" id="IPR013538">
    <property type="entry name" value="ASHA1/2-like_C"/>
</dbReference>
<dbReference type="InterPro" id="IPR023393">
    <property type="entry name" value="START-like_dom_sf"/>
</dbReference>
<dbReference type="SUPFAM" id="SSF55961">
    <property type="entry name" value="Bet v1-like"/>
    <property type="match status" value="2"/>
</dbReference>
<name>A0ABN2SFI7_9MICO</name>
<dbReference type="CDD" id="cd07814">
    <property type="entry name" value="SRPBCC_CalC_Aha1-like"/>
    <property type="match status" value="1"/>
</dbReference>
<feature type="domain" description="Activator of Hsp90 ATPase homologue 1/2-like C-terminal" evidence="2">
    <location>
        <begin position="176"/>
        <end position="298"/>
    </location>
</feature>
<evidence type="ECO:0000256" key="1">
    <source>
        <dbReference type="ARBA" id="ARBA00006817"/>
    </source>
</evidence>
<comment type="similarity">
    <text evidence="1">Belongs to the AHA1 family.</text>
</comment>
<dbReference type="RefSeq" id="WP_344061223.1">
    <property type="nucleotide sequence ID" value="NZ_BAAAOH010000001.1"/>
</dbReference>
<organism evidence="3 4">
    <name type="scientific">Microbacterium pumilum</name>
    <dbReference type="NCBI Taxonomy" id="344165"/>
    <lineage>
        <taxon>Bacteria</taxon>
        <taxon>Bacillati</taxon>
        <taxon>Actinomycetota</taxon>
        <taxon>Actinomycetes</taxon>
        <taxon>Micrococcales</taxon>
        <taxon>Microbacteriaceae</taxon>
        <taxon>Microbacterium</taxon>
    </lineage>
</organism>